<dbReference type="Proteomes" id="UP000325081">
    <property type="component" value="Unassembled WGS sequence"/>
</dbReference>
<name>A0A5A7Q110_STRAF</name>
<dbReference type="EMBL" id="BKCP01005516">
    <property type="protein sequence ID" value="GER38522.1"/>
    <property type="molecule type" value="Genomic_DNA"/>
</dbReference>
<reference evidence="3" key="1">
    <citation type="journal article" date="2019" name="Curr. Biol.">
        <title>Genome Sequence of Striga asiatica Provides Insight into the Evolution of Plant Parasitism.</title>
        <authorList>
            <person name="Yoshida S."/>
            <person name="Kim S."/>
            <person name="Wafula E.K."/>
            <person name="Tanskanen J."/>
            <person name="Kim Y.M."/>
            <person name="Honaas L."/>
            <person name="Yang Z."/>
            <person name="Spallek T."/>
            <person name="Conn C.E."/>
            <person name="Ichihashi Y."/>
            <person name="Cheong K."/>
            <person name="Cui S."/>
            <person name="Der J.P."/>
            <person name="Gundlach H."/>
            <person name="Jiao Y."/>
            <person name="Hori C."/>
            <person name="Ishida J.K."/>
            <person name="Kasahara H."/>
            <person name="Kiba T."/>
            <person name="Kim M.S."/>
            <person name="Koo N."/>
            <person name="Laohavisit A."/>
            <person name="Lee Y.H."/>
            <person name="Lumba S."/>
            <person name="McCourt P."/>
            <person name="Mortimer J.C."/>
            <person name="Mutuku J.M."/>
            <person name="Nomura T."/>
            <person name="Sasaki-Sekimoto Y."/>
            <person name="Seto Y."/>
            <person name="Wang Y."/>
            <person name="Wakatake T."/>
            <person name="Sakakibara H."/>
            <person name="Demura T."/>
            <person name="Yamaguchi S."/>
            <person name="Yoneyama K."/>
            <person name="Manabe R.I."/>
            <person name="Nelson D.C."/>
            <person name="Schulman A.H."/>
            <person name="Timko M.P."/>
            <person name="dePamphilis C.W."/>
            <person name="Choi D."/>
            <person name="Shirasu K."/>
        </authorList>
    </citation>
    <scope>NUCLEOTIDE SEQUENCE [LARGE SCALE GENOMIC DNA]</scope>
    <source>
        <strain evidence="3">cv. UVA1</strain>
    </source>
</reference>
<feature type="compositionally biased region" description="Basic residues" evidence="1">
    <location>
        <begin position="81"/>
        <end position="98"/>
    </location>
</feature>
<evidence type="ECO:0000313" key="3">
    <source>
        <dbReference type="Proteomes" id="UP000325081"/>
    </source>
</evidence>
<keyword evidence="3" id="KW-1185">Reference proteome</keyword>
<protein>
    <submittedName>
        <fullName evidence="2">Brefeldin A-inhibited guanine nucleotide-exchange protein</fullName>
    </submittedName>
</protein>
<evidence type="ECO:0000313" key="2">
    <source>
        <dbReference type="EMBL" id="GER38522.1"/>
    </source>
</evidence>
<feature type="region of interest" description="Disordered" evidence="1">
    <location>
        <begin position="77"/>
        <end position="98"/>
    </location>
</feature>
<accession>A0A5A7Q110</accession>
<evidence type="ECO:0000256" key="1">
    <source>
        <dbReference type="SAM" id="MobiDB-lite"/>
    </source>
</evidence>
<feature type="region of interest" description="Disordered" evidence="1">
    <location>
        <begin position="183"/>
        <end position="202"/>
    </location>
</feature>
<comment type="caution">
    <text evidence="2">The sequence shown here is derived from an EMBL/GenBank/DDBJ whole genome shotgun (WGS) entry which is preliminary data.</text>
</comment>
<proteinExistence type="predicted"/>
<organism evidence="2 3">
    <name type="scientific">Striga asiatica</name>
    <name type="common">Asiatic witchweed</name>
    <name type="synonym">Buchnera asiatica</name>
    <dbReference type="NCBI Taxonomy" id="4170"/>
    <lineage>
        <taxon>Eukaryota</taxon>
        <taxon>Viridiplantae</taxon>
        <taxon>Streptophyta</taxon>
        <taxon>Embryophyta</taxon>
        <taxon>Tracheophyta</taxon>
        <taxon>Spermatophyta</taxon>
        <taxon>Magnoliopsida</taxon>
        <taxon>eudicotyledons</taxon>
        <taxon>Gunneridae</taxon>
        <taxon>Pentapetalae</taxon>
        <taxon>asterids</taxon>
        <taxon>lamiids</taxon>
        <taxon>Lamiales</taxon>
        <taxon>Orobanchaceae</taxon>
        <taxon>Buchnereae</taxon>
        <taxon>Striga</taxon>
    </lineage>
</organism>
<gene>
    <name evidence="2" type="ORF">STAS_15044</name>
</gene>
<dbReference type="AlphaFoldDB" id="A0A5A7Q110"/>
<sequence>MAIDALAIIVNSSLPQFEIQSVTLMTCFSVPKWYARQYAWKPEYTKPITLPNHKTKQSKLLPVLEIPFERISTPPLSLVGRHNRKRNQTSHHLKHPEHQRHLFHRHIPLRPPQYVCHRCLPRLTLPATPIPFLQPAAAAPNRAHLPHRRRRLLPHQPINPEHHRRVLLRKIGGVPRRQLLRVGPRTPALDPTGGGSGARRRVGLIRRRPRGVEPVGHC</sequence>